<dbReference type="OrthoDB" id="5168853at2"/>
<dbReference type="Pfam" id="PF13738">
    <property type="entry name" value="Pyr_redox_3"/>
    <property type="match status" value="1"/>
</dbReference>
<dbReference type="InterPro" id="IPR036188">
    <property type="entry name" value="FAD/NAD-bd_sf"/>
</dbReference>
<name>A0A543CSP9_9ACTN</name>
<dbReference type="EMBL" id="VFOZ01000001">
    <property type="protein sequence ID" value="TQM00134.1"/>
    <property type="molecule type" value="Genomic_DNA"/>
</dbReference>
<organism evidence="1 2">
    <name type="scientific">Actinoallomurus bryophytorum</name>
    <dbReference type="NCBI Taxonomy" id="1490222"/>
    <lineage>
        <taxon>Bacteria</taxon>
        <taxon>Bacillati</taxon>
        <taxon>Actinomycetota</taxon>
        <taxon>Actinomycetes</taxon>
        <taxon>Streptosporangiales</taxon>
        <taxon>Thermomonosporaceae</taxon>
        <taxon>Actinoallomurus</taxon>
    </lineage>
</organism>
<proteinExistence type="predicted"/>
<comment type="caution">
    <text evidence="1">The sequence shown here is derived from an EMBL/GenBank/DDBJ whole genome shotgun (WGS) entry which is preliminary data.</text>
</comment>
<protein>
    <submittedName>
        <fullName evidence="1">Cation diffusion facilitator CzcD-associated flavoprotein CzcO</fullName>
    </submittedName>
</protein>
<reference evidence="1 2" key="1">
    <citation type="submission" date="2019-06" db="EMBL/GenBank/DDBJ databases">
        <title>Sequencing the genomes of 1000 actinobacteria strains.</title>
        <authorList>
            <person name="Klenk H.-P."/>
        </authorList>
    </citation>
    <scope>NUCLEOTIDE SEQUENCE [LARGE SCALE GENOMIC DNA]</scope>
    <source>
        <strain evidence="1 2">DSM 102200</strain>
    </source>
</reference>
<dbReference type="InterPro" id="IPR051209">
    <property type="entry name" value="FAD-bind_Monooxygenase_sf"/>
</dbReference>
<dbReference type="Proteomes" id="UP000316096">
    <property type="component" value="Unassembled WGS sequence"/>
</dbReference>
<sequence length="479" mass="53900">MSESCGVVIIGAGFGGIGMAIRLRRAGVRDVVVLEKAATLGGTWRDNIYPGAACDIPSHLYSFSFERRRDWSRRFPPQEEILAYLRDCAAKYGIEPRFGKEVEEASFDEDHGLWRVRTTAGEELTARALVAACGQLNRPAYPGVPNAFGGTAFHSARWNHGYDLRGKRVAVIGTGASAIQFVPHVAEQAEQVHVFQRTPPYVVEKPDRPYAGWERWLLRWVPALRTLSRIRTYALLEARGLAFITAPRLMRRYERAFRQRLAAEVPGDALRTALTPEYVMGCKRILLSDDYYAALRRPDVELVTEPIERISETGVVTAGGRERTVDAVIYGTGFRTHGFVAPMSVRGLGGRELNDAWREGAEAYLGIAVSGFPNLFLIYGPNTNLGHNSIIYMLESQFNYVVGCVRALARARYIDVRPDVQHAFNREIQGRFRGTVWARGCTSWYMNADGKIVNNWPGYTFAYRRATRRPDPRDFRVKV</sequence>
<evidence type="ECO:0000313" key="1">
    <source>
        <dbReference type="EMBL" id="TQM00134.1"/>
    </source>
</evidence>
<keyword evidence="2" id="KW-1185">Reference proteome</keyword>
<gene>
    <name evidence="1" type="ORF">FB559_5841</name>
</gene>
<dbReference type="SUPFAM" id="SSF51905">
    <property type="entry name" value="FAD/NAD(P)-binding domain"/>
    <property type="match status" value="1"/>
</dbReference>
<dbReference type="PANTHER" id="PTHR42877:SF4">
    <property type="entry name" value="FAD_NAD(P)-BINDING DOMAIN-CONTAINING PROTEIN-RELATED"/>
    <property type="match status" value="1"/>
</dbReference>
<accession>A0A543CSP9</accession>
<dbReference type="RefSeq" id="WP_141959464.1">
    <property type="nucleotide sequence ID" value="NZ_VFOZ01000001.1"/>
</dbReference>
<evidence type="ECO:0000313" key="2">
    <source>
        <dbReference type="Proteomes" id="UP000316096"/>
    </source>
</evidence>
<dbReference type="PRINTS" id="PR00368">
    <property type="entry name" value="FADPNR"/>
</dbReference>
<dbReference type="AlphaFoldDB" id="A0A543CSP9"/>
<dbReference type="PRINTS" id="PR00469">
    <property type="entry name" value="PNDRDTASEII"/>
</dbReference>
<dbReference type="PANTHER" id="PTHR42877">
    <property type="entry name" value="L-ORNITHINE N(5)-MONOOXYGENASE-RELATED"/>
    <property type="match status" value="1"/>
</dbReference>
<dbReference type="Gene3D" id="3.50.50.60">
    <property type="entry name" value="FAD/NAD(P)-binding domain"/>
    <property type="match status" value="2"/>
</dbReference>